<evidence type="ECO:0000256" key="13">
    <source>
        <dbReference type="HAMAP-Rule" id="MF_00281"/>
    </source>
</evidence>
<evidence type="ECO:0000256" key="4">
    <source>
        <dbReference type="ARBA" id="ARBA00022490"/>
    </source>
</evidence>
<dbReference type="Gene3D" id="3.30.930.10">
    <property type="entry name" value="Bira Bifunctional Protein, Domain 2"/>
    <property type="match status" value="1"/>
</dbReference>
<keyword evidence="11 13" id="KW-0030">Aminoacyl-tRNA synthetase</keyword>
<dbReference type="InterPro" id="IPR004188">
    <property type="entry name" value="Phe-tRNA_ligase_II_N"/>
</dbReference>
<evidence type="ECO:0000256" key="7">
    <source>
        <dbReference type="ARBA" id="ARBA00022741"/>
    </source>
</evidence>
<dbReference type="InterPro" id="IPR002319">
    <property type="entry name" value="Phenylalanyl-tRNA_Synthase"/>
</dbReference>
<dbReference type="GO" id="GO:0005737">
    <property type="term" value="C:cytoplasm"/>
    <property type="evidence" value="ECO:0007669"/>
    <property type="project" value="UniProtKB-SubCell"/>
</dbReference>
<evidence type="ECO:0000313" key="16">
    <source>
        <dbReference type="Proteomes" id="UP000262583"/>
    </source>
</evidence>
<evidence type="ECO:0000256" key="5">
    <source>
        <dbReference type="ARBA" id="ARBA00022598"/>
    </source>
</evidence>
<dbReference type="InterPro" id="IPR006195">
    <property type="entry name" value="aa-tRNA-synth_II"/>
</dbReference>
<evidence type="ECO:0000256" key="11">
    <source>
        <dbReference type="ARBA" id="ARBA00023146"/>
    </source>
</evidence>
<sequence length="350" mass="39366">MAMEEIQQQVAAAKEAALTAIENASNVTQLEQLKPDVLGKKSPLRQLMRLLKDLSAEERPAAGALINEAVAEVEQRFESRLTLLRDQELERRLALEKVDVTLPPPHRCAGSLHPLTLTLNEIVRIFVSMGYEVATGPDIETEYHNFDALNILPDHPARDMHDTFFLAPGVILRTHTSPVQIRYMKSHRPPIAIIAPGRVYRVDDVDATHSPVFHQVEGLLVDKHVSFAHLKGTLTEFLHAMFGRDLATRFRPSYFPFTEPSAEVDVQCFICRGKSSECRICKGTGWIEVLGSGMVHPNVLENVGLNPREVSGFAFGLGVERFAMLRYGIPNIRCFYENDIRFLSQFRARV</sequence>
<keyword evidence="6 13" id="KW-0479">Metal-binding</keyword>
<dbReference type="PANTHER" id="PTHR11538:SF41">
    <property type="entry name" value="PHENYLALANINE--TRNA LIGASE, MITOCHONDRIAL"/>
    <property type="match status" value="1"/>
</dbReference>
<evidence type="ECO:0000256" key="3">
    <source>
        <dbReference type="ARBA" id="ARBA00011209"/>
    </source>
</evidence>
<dbReference type="FunFam" id="3.30.930.10:FF:000003">
    <property type="entry name" value="Phenylalanine--tRNA ligase alpha subunit"/>
    <property type="match status" value="1"/>
</dbReference>
<comment type="subunit">
    <text evidence="3 13">Tetramer of two alpha and two beta subunits.</text>
</comment>
<comment type="subcellular location">
    <subcellularLocation>
        <location evidence="1 13">Cytoplasm</location>
    </subcellularLocation>
</comment>
<keyword evidence="7 13" id="KW-0547">Nucleotide-binding</keyword>
<dbReference type="GO" id="GO:0006432">
    <property type="term" value="P:phenylalanyl-tRNA aminoacylation"/>
    <property type="evidence" value="ECO:0007669"/>
    <property type="project" value="UniProtKB-UniRule"/>
</dbReference>
<proteinExistence type="inferred from homology"/>
<dbReference type="EMBL" id="CP030759">
    <property type="protein sequence ID" value="AXA36018.1"/>
    <property type="molecule type" value="Genomic_DNA"/>
</dbReference>
<dbReference type="SUPFAM" id="SSF46589">
    <property type="entry name" value="tRNA-binding arm"/>
    <property type="match status" value="1"/>
</dbReference>
<reference evidence="15 16" key="1">
    <citation type="submission" date="2018-05" db="EMBL/GenBank/DDBJ databases">
        <title>A metagenomic window into the 2 km-deep terrestrial subsurface aquifer revealed taxonomically and functionally diverse microbial community comprising novel uncultured bacterial lineages.</title>
        <authorList>
            <person name="Kadnikov V.V."/>
            <person name="Mardanov A.V."/>
            <person name="Beletsky A.V."/>
            <person name="Banks D."/>
            <person name="Pimenov N.V."/>
            <person name="Frank Y.A."/>
            <person name="Karnachuk O.V."/>
            <person name="Ravin N.V."/>
        </authorList>
    </citation>
    <scope>NUCLEOTIDE SEQUENCE [LARGE SCALE GENOMIC DNA]</scope>
    <source>
        <strain evidence="15">BY</strain>
    </source>
</reference>
<evidence type="ECO:0000256" key="1">
    <source>
        <dbReference type="ARBA" id="ARBA00004496"/>
    </source>
</evidence>
<dbReference type="Pfam" id="PF02912">
    <property type="entry name" value="Phe_tRNA-synt_N"/>
    <property type="match status" value="1"/>
</dbReference>
<dbReference type="PROSITE" id="PS50862">
    <property type="entry name" value="AA_TRNA_LIGASE_II"/>
    <property type="match status" value="1"/>
</dbReference>
<evidence type="ECO:0000256" key="2">
    <source>
        <dbReference type="ARBA" id="ARBA00010207"/>
    </source>
</evidence>
<dbReference type="InterPro" id="IPR004529">
    <property type="entry name" value="Phe-tRNA-synth_IIc_asu"/>
</dbReference>
<dbReference type="GO" id="GO:0000287">
    <property type="term" value="F:magnesium ion binding"/>
    <property type="evidence" value="ECO:0007669"/>
    <property type="project" value="UniProtKB-UniRule"/>
</dbReference>
<dbReference type="SUPFAM" id="SSF55681">
    <property type="entry name" value="Class II aaRS and biotin synthetases"/>
    <property type="match status" value="1"/>
</dbReference>
<name>A0A2Z4Y559_SUMC1</name>
<dbReference type="GO" id="GO:0005524">
    <property type="term" value="F:ATP binding"/>
    <property type="evidence" value="ECO:0007669"/>
    <property type="project" value="UniProtKB-UniRule"/>
</dbReference>
<comment type="catalytic activity">
    <reaction evidence="12 13">
        <text>tRNA(Phe) + L-phenylalanine + ATP = L-phenylalanyl-tRNA(Phe) + AMP + diphosphate + H(+)</text>
        <dbReference type="Rhea" id="RHEA:19413"/>
        <dbReference type="Rhea" id="RHEA-COMP:9668"/>
        <dbReference type="Rhea" id="RHEA-COMP:9699"/>
        <dbReference type="ChEBI" id="CHEBI:15378"/>
        <dbReference type="ChEBI" id="CHEBI:30616"/>
        <dbReference type="ChEBI" id="CHEBI:33019"/>
        <dbReference type="ChEBI" id="CHEBI:58095"/>
        <dbReference type="ChEBI" id="CHEBI:78442"/>
        <dbReference type="ChEBI" id="CHEBI:78531"/>
        <dbReference type="ChEBI" id="CHEBI:456215"/>
        <dbReference type="EC" id="6.1.1.20"/>
    </reaction>
</comment>
<evidence type="ECO:0000256" key="12">
    <source>
        <dbReference type="ARBA" id="ARBA00049255"/>
    </source>
</evidence>
<keyword evidence="10 13" id="KW-0648">Protein biosynthesis</keyword>
<dbReference type="InterPro" id="IPR010978">
    <property type="entry name" value="tRNA-bd_arm"/>
</dbReference>
<evidence type="ECO:0000259" key="14">
    <source>
        <dbReference type="PROSITE" id="PS50862"/>
    </source>
</evidence>
<organism evidence="15 16">
    <name type="scientific">Sumerlaea chitinivorans</name>
    <dbReference type="NCBI Taxonomy" id="2250252"/>
    <lineage>
        <taxon>Bacteria</taxon>
        <taxon>Candidatus Sumerlaeota</taxon>
        <taxon>Candidatus Sumerlaeia</taxon>
        <taxon>Candidatus Sumerlaeales</taxon>
        <taxon>Candidatus Sumerlaeaceae</taxon>
        <taxon>Candidatus Sumerlaea</taxon>
    </lineage>
</organism>
<evidence type="ECO:0000256" key="9">
    <source>
        <dbReference type="ARBA" id="ARBA00022842"/>
    </source>
</evidence>
<accession>A0A2Z4Y559</accession>
<keyword evidence="4 13" id="KW-0963">Cytoplasm</keyword>
<dbReference type="InterPro" id="IPR022911">
    <property type="entry name" value="Phe_tRNA_ligase_alpha1_bac"/>
</dbReference>
<feature type="domain" description="Aminoacyl-transfer RNA synthetases class-II family profile" evidence="14">
    <location>
        <begin position="122"/>
        <end position="345"/>
    </location>
</feature>
<keyword evidence="8 13" id="KW-0067">ATP-binding</keyword>
<dbReference type="EC" id="6.1.1.20" evidence="13"/>
<dbReference type="GO" id="GO:0004826">
    <property type="term" value="F:phenylalanine-tRNA ligase activity"/>
    <property type="evidence" value="ECO:0007669"/>
    <property type="project" value="UniProtKB-UniRule"/>
</dbReference>
<dbReference type="CDD" id="cd00496">
    <property type="entry name" value="PheRS_alpha_core"/>
    <property type="match status" value="1"/>
</dbReference>
<feature type="binding site" evidence="13">
    <location>
        <position position="259"/>
    </location>
    <ligand>
        <name>Mg(2+)</name>
        <dbReference type="ChEBI" id="CHEBI:18420"/>
        <note>shared with beta subunit</note>
    </ligand>
</feature>
<evidence type="ECO:0000256" key="10">
    <source>
        <dbReference type="ARBA" id="ARBA00022917"/>
    </source>
</evidence>
<dbReference type="AlphaFoldDB" id="A0A2Z4Y559"/>
<evidence type="ECO:0000256" key="6">
    <source>
        <dbReference type="ARBA" id="ARBA00022723"/>
    </source>
</evidence>
<evidence type="ECO:0000256" key="8">
    <source>
        <dbReference type="ARBA" id="ARBA00022840"/>
    </source>
</evidence>
<dbReference type="Proteomes" id="UP000262583">
    <property type="component" value="Chromosome"/>
</dbReference>
<dbReference type="NCBIfam" id="TIGR00468">
    <property type="entry name" value="pheS"/>
    <property type="match status" value="1"/>
</dbReference>
<keyword evidence="9 13" id="KW-0460">Magnesium</keyword>
<dbReference type="InterPro" id="IPR045864">
    <property type="entry name" value="aa-tRNA-synth_II/BPL/LPL"/>
</dbReference>
<comment type="similarity">
    <text evidence="2 13">Belongs to the class-II aminoacyl-tRNA synthetase family. Phe-tRNA synthetase alpha subunit type 1 subfamily.</text>
</comment>
<dbReference type="KEGG" id="schv:BRCON_1241"/>
<keyword evidence="5 13" id="KW-0436">Ligase</keyword>
<gene>
    <name evidence="13" type="primary">pheS</name>
    <name evidence="15" type="ORF">BRCON_1241</name>
</gene>
<comment type="cofactor">
    <cofactor evidence="13">
        <name>Mg(2+)</name>
        <dbReference type="ChEBI" id="CHEBI:18420"/>
    </cofactor>
    <text evidence="13">Binds 2 magnesium ions per tetramer.</text>
</comment>
<dbReference type="GO" id="GO:0000049">
    <property type="term" value="F:tRNA binding"/>
    <property type="evidence" value="ECO:0007669"/>
    <property type="project" value="InterPro"/>
</dbReference>
<evidence type="ECO:0000313" key="15">
    <source>
        <dbReference type="EMBL" id="AXA36018.1"/>
    </source>
</evidence>
<dbReference type="HAMAP" id="MF_00281">
    <property type="entry name" value="Phe_tRNA_synth_alpha1"/>
    <property type="match status" value="1"/>
</dbReference>
<protein>
    <recommendedName>
        <fullName evidence="13">Phenylalanine--tRNA ligase alpha subunit</fullName>
        <ecNumber evidence="13">6.1.1.20</ecNumber>
    </recommendedName>
    <alternativeName>
        <fullName evidence="13">Phenylalanyl-tRNA synthetase alpha subunit</fullName>
        <shortName evidence="13">PheRS</shortName>
    </alternativeName>
</protein>
<dbReference type="Pfam" id="PF01409">
    <property type="entry name" value="tRNA-synt_2d"/>
    <property type="match status" value="1"/>
</dbReference>
<dbReference type="PANTHER" id="PTHR11538">
    <property type="entry name" value="PHENYLALANYL-TRNA SYNTHETASE"/>
    <property type="match status" value="1"/>
</dbReference>